<feature type="domain" description="ABC transporter" evidence="9">
    <location>
        <begin position="1"/>
        <end position="234"/>
    </location>
</feature>
<proteinExistence type="predicted"/>
<name>A0A7G9GI66_9FIRM</name>
<dbReference type="InterPro" id="IPR027417">
    <property type="entry name" value="P-loop_NTPase"/>
</dbReference>
<reference evidence="10 11" key="1">
    <citation type="submission" date="2020-08" db="EMBL/GenBank/DDBJ databases">
        <authorList>
            <person name="Liu C."/>
            <person name="Sun Q."/>
        </authorList>
    </citation>
    <scope>NUCLEOTIDE SEQUENCE [LARGE SCALE GENOMIC DNA]</scope>
    <source>
        <strain evidence="10 11">NSJ-29</strain>
    </source>
</reference>
<keyword evidence="6 10" id="KW-0067">ATP-binding</keyword>
<dbReference type="Pfam" id="PF00005">
    <property type="entry name" value="ABC_tran"/>
    <property type="match status" value="2"/>
</dbReference>
<sequence>MYKDFGPTKAVTDMTLELKRGVVTGLVGENGSGKSTISSMISGVYPPTKGTMTYKGQPYSPKSVLDARKQGIQYLTQEQGTIDGMTVAENMFLGEEESLGKKGIVNIKKINARSAEILKENGLENVIPTKMVDDYSFEERKMIETARALSHQPEILIIDETTTALSQKGRDRIYEIIAEQKAKGTAVLIISHDLDEVKHLCDEVVVMRDGIYINTLTGGDIEPHNIRQNMIGREIDGSYYRADYECSYDEEVVLEVRNLSVSGIFEDISFELHKGEILGIGGLSECGMHELLKTVYGALKPSSGSVILKKNGVQLKNTTVSVKNKIAYIPKDRDKESLFQATSIKDNIVTAALDKLKKGFIITPSSERKMADKEAANIEVKMRDIEQQVRDLSGGNKQKVVIAKWMANDSRLFIMDCPTRGIDVGVKEKIYKLMNRLKNEGIAILMVSEEMMELIGMADRIITMKDGKLSKEFERSAGLTESTIISAIV</sequence>
<keyword evidence="2" id="KW-1003">Cell membrane</keyword>
<evidence type="ECO:0000259" key="9">
    <source>
        <dbReference type="PROSITE" id="PS50893"/>
    </source>
</evidence>
<keyword evidence="1" id="KW-0813">Transport</keyword>
<dbReference type="AlphaFoldDB" id="A0A7G9GI66"/>
<evidence type="ECO:0000256" key="8">
    <source>
        <dbReference type="ARBA" id="ARBA00023136"/>
    </source>
</evidence>
<evidence type="ECO:0000256" key="5">
    <source>
        <dbReference type="ARBA" id="ARBA00022741"/>
    </source>
</evidence>
<dbReference type="PANTHER" id="PTHR43790">
    <property type="entry name" value="CARBOHYDRATE TRANSPORT ATP-BINDING PROTEIN MG119-RELATED"/>
    <property type="match status" value="1"/>
</dbReference>
<organism evidence="10 11">
    <name type="scientific">Wansuia hejianensis</name>
    <dbReference type="NCBI Taxonomy" id="2763667"/>
    <lineage>
        <taxon>Bacteria</taxon>
        <taxon>Bacillati</taxon>
        <taxon>Bacillota</taxon>
        <taxon>Clostridia</taxon>
        <taxon>Lachnospirales</taxon>
        <taxon>Lachnospiraceae</taxon>
        <taxon>Wansuia</taxon>
    </lineage>
</organism>
<dbReference type="InterPro" id="IPR003593">
    <property type="entry name" value="AAA+_ATPase"/>
</dbReference>
<evidence type="ECO:0000256" key="2">
    <source>
        <dbReference type="ARBA" id="ARBA00022475"/>
    </source>
</evidence>
<evidence type="ECO:0000256" key="6">
    <source>
        <dbReference type="ARBA" id="ARBA00022840"/>
    </source>
</evidence>
<gene>
    <name evidence="10" type="ORF">H9Q79_10925</name>
</gene>
<keyword evidence="8" id="KW-0472">Membrane</keyword>
<dbReference type="PROSITE" id="PS00211">
    <property type="entry name" value="ABC_TRANSPORTER_1"/>
    <property type="match status" value="1"/>
</dbReference>
<evidence type="ECO:0000313" key="10">
    <source>
        <dbReference type="EMBL" id="QNM10498.1"/>
    </source>
</evidence>
<dbReference type="InterPro" id="IPR003439">
    <property type="entry name" value="ABC_transporter-like_ATP-bd"/>
</dbReference>
<dbReference type="PANTHER" id="PTHR43790:SF3">
    <property type="entry name" value="D-ALLOSE IMPORT ATP-BINDING PROTEIN ALSA-RELATED"/>
    <property type="match status" value="1"/>
</dbReference>
<evidence type="ECO:0000256" key="1">
    <source>
        <dbReference type="ARBA" id="ARBA00022448"/>
    </source>
</evidence>
<keyword evidence="11" id="KW-1185">Reference proteome</keyword>
<keyword evidence="7" id="KW-1278">Translocase</keyword>
<keyword evidence="5" id="KW-0547">Nucleotide-binding</keyword>
<dbReference type="GO" id="GO:0005524">
    <property type="term" value="F:ATP binding"/>
    <property type="evidence" value="ECO:0007669"/>
    <property type="project" value="UniProtKB-KW"/>
</dbReference>
<dbReference type="GO" id="GO:0016887">
    <property type="term" value="F:ATP hydrolysis activity"/>
    <property type="evidence" value="ECO:0007669"/>
    <property type="project" value="InterPro"/>
</dbReference>
<dbReference type="CDD" id="cd03216">
    <property type="entry name" value="ABC_Carb_Monos_I"/>
    <property type="match status" value="1"/>
</dbReference>
<protein>
    <submittedName>
        <fullName evidence="10">Sugar ABC transporter ATP-binding protein</fullName>
    </submittedName>
</protein>
<dbReference type="SUPFAM" id="SSF52540">
    <property type="entry name" value="P-loop containing nucleoside triphosphate hydrolases"/>
    <property type="match status" value="2"/>
</dbReference>
<dbReference type="InterPro" id="IPR050107">
    <property type="entry name" value="ABC_carbohydrate_import_ATPase"/>
</dbReference>
<dbReference type="SMART" id="SM00382">
    <property type="entry name" value="AAA"/>
    <property type="match status" value="2"/>
</dbReference>
<evidence type="ECO:0000256" key="3">
    <source>
        <dbReference type="ARBA" id="ARBA00022597"/>
    </source>
</evidence>
<keyword evidence="4" id="KW-0677">Repeat</keyword>
<evidence type="ECO:0000313" key="11">
    <source>
        <dbReference type="Proteomes" id="UP000515860"/>
    </source>
</evidence>
<dbReference type="CDD" id="cd03215">
    <property type="entry name" value="ABC_Carb_Monos_II"/>
    <property type="match status" value="1"/>
</dbReference>
<dbReference type="KEGG" id="whj:H9Q79_10925"/>
<keyword evidence="3" id="KW-0762">Sugar transport</keyword>
<dbReference type="InterPro" id="IPR017871">
    <property type="entry name" value="ABC_transporter-like_CS"/>
</dbReference>
<dbReference type="PROSITE" id="PS50893">
    <property type="entry name" value="ABC_TRANSPORTER_2"/>
    <property type="match status" value="2"/>
</dbReference>
<dbReference type="Proteomes" id="UP000515860">
    <property type="component" value="Chromosome"/>
</dbReference>
<dbReference type="EMBL" id="CP060635">
    <property type="protein sequence ID" value="QNM10498.1"/>
    <property type="molecule type" value="Genomic_DNA"/>
</dbReference>
<evidence type="ECO:0000256" key="7">
    <source>
        <dbReference type="ARBA" id="ARBA00022967"/>
    </source>
</evidence>
<feature type="domain" description="ABC transporter" evidence="9">
    <location>
        <begin position="247"/>
        <end position="489"/>
    </location>
</feature>
<accession>A0A7G9GI66</accession>
<dbReference type="Gene3D" id="3.40.50.300">
    <property type="entry name" value="P-loop containing nucleotide triphosphate hydrolases"/>
    <property type="match status" value="2"/>
</dbReference>
<evidence type="ECO:0000256" key="4">
    <source>
        <dbReference type="ARBA" id="ARBA00022737"/>
    </source>
</evidence>